<sequence length="84" mass="9482">MIFVILWFAIAGLSEFLVWGRPLLMVLLSLIFLVIGGLWIHKVRKIQVNILLPSEEKTKRISNVNLIFSVGILAIHAITLLLFG</sequence>
<proteinExistence type="predicted"/>
<dbReference type="Proteomes" id="UP001167864">
    <property type="component" value="Unassembled WGS sequence"/>
</dbReference>
<dbReference type="EMBL" id="JAUEHU010000012">
    <property type="protein sequence ID" value="MDN0088315.1"/>
    <property type="molecule type" value="Genomic_DNA"/>
</dbReference>
<keyword evidence="1" id="KW-1133">Transmembrane helix</keyword>
<protein>
    <submittedName>
        <fullName evidence="2">Uncharacterized protein</fullName>
    </submittedName>
</protein>
<evidence type="ECO:0000256" key="1">
    <source>
        <dbReference type="SAM" id="Phobius"/>
    </source>
</evidence>
<feature type="transmembrane region" description="Helical" evidence="1">
    <location>
        <begin position="24"/>
        <end position="43"/>
    </location>
</feature>
<dbReference type="RefSeq" id="WP_289818062.1">
    <property type="nucleotide sequence ID" value="NZ_JAUEHU010000012.1"/>
</dbReference>
<dbReference type="AlphaFoldDB" id="A0AAW7K4U7"/>
<accession>A0AAW7K4U7</accession>
<comment type="caution">
    <text evidence="2">The sequence shown here is derived from an EMBL/GenBank/DDBJ whole genome shotgun (WGS) entry which is preliminary data.</text>
</comment>
<evidence type="ECO:0000313" key="2">
    <source>
        <dbReference type="EMBL" id="MDN0088315.1"/>
    </source>
</evidence>
<name>A0AAW7K4U7_9GAMM</name>
<feature type="transmembrane region" description="Helical" evidence="1">
    <location>
        <begin position="64"/>
        <end position="83"/>
    </location>
</feature>
<organism evidence="2 3">
    <name type="scientific">Yersinia nurmii</name>
    <dbReference type="NCBI Taxonomy" id="685706"/>
    <lineage>
        <taxon>Bacteria</taxon>
        <taxon>Pseudomonadati</taxon>
        <taxon>Pseudomonadota</taxon>
        <taxon>Gammaproteobacteria</taxon>
        <taxon>Enterobacterales</taxon>
        <taxon>Yersiniaceae</taxon>
        <taxon>Yersinia</taxon>
    </lineage>
</organism>
<keyword evidence="1" id="KW-0472">Membrane</keyword>
<keyword evidence="1" id="KW-0812">Transmembrane</keyword>
<reference evidence="2" key="1">
    <citation type="submission" date="2023-06" db="EMBL/GenBank/DDBJ databases">
        <authorList>
            <person name="Polev D.E."/>
            <person name="Saitova A.T."/>
            <person name="Bogumilchik E.A."/>
            <person name="Kokorina G.I."/>
            <person name="Voskresenskaia E.A."/>
        </authorList>
    </citation>
    <scope>NUCLEOTIDE SEQUENCE</scope>
    <source>
        <strain evidence="2">2145 StPb PI</strain>
    </source>
</reference>
<gene>
    <name evidence="2" type="ORF">QVN42_13170</name>
</gene>
<evidence type="ECO:0000313" key="3">
    <source>
        <dbReference type="Proteomes" id="UP001167864"/>
    </source>
</evidence>